<evidence type="ECO:0000313" key="2">
    <source>
        <dbReference type="Proteomes" id="UP000805193"/>
    </source>
</evidence>
<organism evidence="1 2">
    <name type="scientific">Ixodes persulcatus</name>
    <name type="common">Taiga tick</name>
    <dbReference type="NCBI Taxonomy" id="34615"/>
    <lineage>
        <taxon>Eukaryota</taxon>
        <taxon>Metazoa</taxon>
        <taxon>Ecdysozoa</taxon>
        <taxon>Arthropoda</taxon>
        <taxon>Chelicerata</taxon>
        <taxon>Arachnida</taxon>
        <taxon>Acari</taxon>
        <taxon>Parasitiformes</taxon>
        <taxon>Ixodida</taxon>
        <taxon>Ixodoidea</taxon>
        <taxon>Ixodidae</taxon>
        <taxon>Ixodinae</taxon>
        <taxon>Ixodes</taxon>
    </lineage>
</organism>
<keyword evidence="2" id="KW-1185">Reference proteome</keyword>
<comment type="caution">
    <text evidence="1">The sequence shown here is derived from an EMBL/GenBank/DDBJ whole genome shotgun (WGS) entry which is preliminary data.</text>
</comment>
<name>A0AC60NWJ4_IXOPE</name>
<dbReference type="EMBL" id="JABSTQ010011424">
    <property type="protein sequence ID" value="KAG0411521.1"/>
    <property type="molecule type" value="Genomic_DNA"/>
</dbReference>
<reference evidence="1 2" key="1">
    <citation type="journal article" date="2020" name="Cell">
        <title>Large-Scale Comparative Analyses of Tick Genomes Elucidate Their Genetic Diversity and Vector Capacities.</title>
        <authorList>
            <consortium name="Tick Genome and Microbiome Consortium (TIGMIC)"/>
            <person name="Jia N."/>
            <person name="Wang J."/>
            <person name="Shi W."/>
            <person name="Du L."/>
            <person name="Sun Y."/>
            <person name="Zhan W."/>
            <person name="Jiang J.F."/>
            <person name="Wang Q."/>
            <person name="Zhang B."/>
            <person name="Ji P."/>
            <person name="Bell-Sakyi L."/>
            <person name="Cui X.M."/>
            <person name="Yuan T.T."/>
            <person name="Jiang B.G."/>
            <person name="Yang W.F."/>
            <person name="Lam T.T."/>
            <person name="Chang Q.C."/>
            <person name="Ding S.J."/>
            <person name="Wang X.J."/>
            <person name="Zhu J.G."/>
            <person name="Ruan X.D."/>
            <person name="Zhao L."/>
            <person name="Wei J.T."/>
            <person name="Ye R.Z."/>
            <person name="Que T.C."/>
            <person name="Du C.H."/>
            <person name="Zhou Y.H."/>
            <person name="Cheng J.X."/>
            <person name="Dai P.F."/>
            <person name="Guo W.B."/>
            <person name="Han X.H."/>
            <person name="Huang E.J."/>
            <person name="Li L.F."/>
            <person name="Wei W."/>
            <person name="Gao Y.C."/>
            <person name="Liu J.Z."/>
            <person name="Shao H.Z."/>
            <person name="Wang X."/>
            <person name="Wang C.C."/>
            <person name="Yang T.C."/>
            <person name="Huo Q.B."/>
            <person name="Li W."/>
            <person name="Chen H.Y."/>
            <person name="Chen S.E."/>
            <person name="Zhou L.G."/>
            <person name="Ni X.B."/>
            <person name="Tian J.H."/>
            <person name="Sheng Y."/>
            <person name="Liu T."/>
            <person name="Pan Y.S."/>
            <person name="Xia L.Y."/>
            <person name="Li J."/>
            <person name="Zhao F."/>
            <person name="Cao W.C."/>
        </authorList>
    </citation>
    <scope>NUCLEOTIDE SEQUENCE [LARGE SCALE GENOMIC DNA]</scope>
    <source>
        <strain evidence="1">Iper-2018</strain>
    </source>
</reference>
<protein>
    <submittedName>
        <fullName evidence="1">Uncharacterized protein</fullName>
    </submittedName>
</protein>
<dbReference type="Proteomes" id="UP000805193">
    <property type="component" value="Unassembled WGS sequence"/>
</dbReference>
<proteinExistence type="predicted"/>
<accession>A0AC60NWJ4</accession>
<sequence length="131" mass="13941">MDHCELFFEVVDESPDSPTQDPLSSSSSIPFDGVTGVTVRLRRGSLRVIGGTSSGGGVECIDRALMDRSVAVIGASLDRRRWPRTSGARTDASEEGAFRWTLPLSGLGEYSPPSQIGGKTVVVPFGLSWLA</sequence>
<evidence type="ECO:0000313" key="1">
    <source>
        <dbReference type="EMBL" id="KAG0411521.1"/>
    </source>
</evidence>
<gene>
    <name evidence="1" type="ORF">HPB47_011349</name>
</gene>